<dbReference type="AlphaFoldDB" id="A0A4U6D3Y9"/>
<dbReference type="EMBL" id="SZVO01000009">
    <property type="protein sequence ID" value="TKT90648.1"/>
    <property type="molecule type" value="Genomic_DNA"/>
</dbReference>
<dbReference type="OrthoDB" id="934118at2"/>
<gene>
    <name evidence="2" type="ORF">FDK13_20225</name>
</gene>
<feature type="chain" id="PRO_5020917578" evidence="1">
    <location>
        <begin position="20"/>
        <end position="190"/>
    </location>
</feature>
<keyword evidence="1" id="KW-0732">Signal</keyword>
<organism evidence="2 3">
    <name type="scientific">Dyadobacter frigoris</name>
    <dbReference type="NCBI Taxonomy" id="2576211"/>
    <lineage>
        <taxon>Bacteria</taxon>
        <taxon>Pseudomonadati</taxon>
        <taxon>Bacteroidota</taxon>
        <taxon>Cytophagia</taxon>
        <taxon>Cytophagales</taxon>
        <taxon>Spirosomataceae</taxon>
        <taxon>Dyadobacter</taxon>
    </lineage>
</organism>
<reference evidence="2 3" key="1">
    <citation type="submission" date="2019-05" db="EMBL/GenBank/DDBJ databases">
        <title>Dyadobacter AR-3-8 sp. nov., isolated from arctic soil.</title>
        <authorList>
            <person name="Chaudhary D.K."/>
        </authorList>
    </citation>
    <scope>NUCLEOTIDE SEQUENCE [LARGE SCALE GENOMIC DNA]</scope>
    <source>
        <strain evidence="2 3">AR-3-8</strain>
    </source>
</reference>
<accession>A0A4U6D3Y9</accession>
<evidence type="ECO:0000313" key="3">
    <source>
        <dbReference type="Proteomes" id="UP000304900"/>
    </source>
</evidence>
<evidence type="ECO:0000256" key="1">
    <source>
        <dbReference type="SAM" id="SignalP"/>
    </source>
</evidence>
<protein>
    <submittedName>
        <fullName evidence="2">Uncharacterized protein</fullName>
    </submittedName>
</protein>
<comment type="caution">
    <text evidence="2">The sequence shown here is derived from an EMBL/GenBank/DDBJ whole genome shotgun (WGS) entry which is preliminary data.</text>
</comment>
<sequence length="190" mass="20192">MIRYLFLFFAILIGITSQAQNIVFEYDSAGNRVKRLSGPDLTPTINLPSANFASNGTTKNFTVGLYEVNSAATSANIQFSIIIPTGYTLGFDQTQTTITPSGAAASVLVKNAEWTVIGTALGGRKLTLQANTGIIIPALGNSIIGFTIQRSSAQPGSTAIMTVTIINDPTHQVYDTVDANNIYSRVINAL</sequence>
<evidence type="ECO:0000313" key="2">
    <source>
        <dbReference type="EMBL" id="TKT90648.1"/>
    </source>
</evidence>
<keyword evidence="3" id="KW-1185">Reference proteome</keyword>
<name>A0A4U6D3Y9_9BACT</name>
<dbReference type="Proteomes" id="UP000304900">
    <property type="component" value="Unassembled WGS sequence"/>
</dbReference>
<proteinExistence type="predicted"/>
<dbReference type="RefSeq" id="WP_137341816.1">
    <property type="nucleotide sequence ID" value="NZ_BSQH01000002.1"/>
</dbReference>
<feature type="signal peptide" evidence="1">
    <location>
        <begin position="1"/>
        <end position="19"/>
    </location>
</feature>